<evidence type="ECO:0000256" key="1">
    <source>
        <dbReference type="SAM" id="Phobius"/>
    </source>
</evidence>
<keyword evidence="1" id="KW-0472">Membrane</keyword>
<evidence type="ECO:0000313" key="3">
    <source>
        <dbReference type="Proteomes" id="UP000618943"/>
    </source>
</evidence>
<sequence length="163" mass="18747">MKLTEQSRKYALYGFVTFILIGLMVSSFIGRKQDKEFSVQQQNYTDMINFYNSQDYEKAFAISQKLKQKQNGSAQVHQYSALIASKQGKVGSAIVDMQTTLDINPYMVEDPMFMLQYAEILIFGQKFQEAKIMLDQCATLPIPVEYPTYKEYVQKLQDIIASS</sequence>
<protein>
    <recommendedName>
        <fullName evidence="4">Tetratricopeptide repeat protein</fullName>
    </recommendedName>
</protein>
<gene>
    <name evidence="2" type="ORF">JFL43_20305</name>
</gene>
<dbReference type="Gene3D" id="1.25.40.10">
    <property type="entry name" value="Tetratricopeptide repeat domain"/>
    <property type="match status" value="1"/>
</dbReference>
<dbReference type="SUPFAM" id="SSF48452">
    <property type="entry name" value="TPR-like"/>
    <property type="match status" value="1"/>
</dbReference>
<comment type="caution">
    <text evidence="2">The sequence shown here is derived from an EMBL/GenBank/DDBJ whole genome shotgun (WGS) entry which is preliminary data.</text>
</comment>
<evidence type="ECO:0008006" key="4">
    <source>
        <dbReference type="Google" id="ProtNLM"/>
    </source>
</evidence>
<feature type="transmembrane region" description="Helical" evidence="1">
    <location>
        <begin position="12"/>
        <end position="30"/>
    </location>
</feature>
<proteinExistence type="predicted"/>
<keyword evidence="1" id="KW-0812">Transmembrane</keyword>
<name>A0ABS1HCE8_9BACL</name>
<keyword evidence="1" id="KW-1133">Transmembrane helix</keyword>
<keyword evidence="3" id="KW-1185">Reference proteome</keyword>
<evidence type="ECO:0000313" key="2">
    <source>
        <dbReference type="EMBL" id="MBK3497131.1"/>
    </source>
</evidence>
<reference evidence="2 3" key="1">
    <citation type="submission" date="2020-12" db="EMBL/GenBank/DDBJ databases">
        <title>YIM B01967 draft genome.</title>
        <authorList>
            <person name="Yan X."/>
        </authorList>
    </citation>
    <scope>NUCLEOTIDE SEQUENCE [LARGE SCALE GENOMIC DNA]</scope>
    <source>
        <strain evidence="2 3">YIM B01967</strain>
    </source>
</reference>
<dbReference type="InterPro" id="IPR011990">
    <property type="entry name" value="TPR-like_helical_dom_sf"/>
</dbReference>
<dbReference type="EMBL" id="JAEOAH010000050">
    <property type="protein sequence ID" value="MBK3497131.1"/>
    <property type="molecule type" value="Genomic_DNA"/>
</dbReference>
<accession>A0ABS1HCE8</accession>
<dbReference type="Proteomes" id="UP000618943">
    <property type="component" value="Unassembled WGS sequence"/>
</dbReference>
<dbReference type="RefSeq" id="WP_200750434.1">
    <property type="nucleotide sequence ID" value="NZ_JAEOAH010000050.1"/>
</dbReference>
<organism evidence="2 3">
    <name type="scientific">Viridibacillus soli</name>
    <dbReference type="NCBI Taxonomy" id="2798301"/>
    <lineage>
        <taxon>Bacteria</taxon>
        <taxon>Bacillati</taxon>
        <taxon>Bacillota</taxon>
        <taxon>Bacilli</taxon>
        <taxon>Bacillales</taxon>
        <taxon>Caryophanaceae</taxon>
        <taxon>Viridibacillus</taxon>
    </lineage>
</organism>